<dbReference type="KEGG" id="enn:FRE64_13740"/>
<keyword evidence="5 7" id="KW-1133">Transmembrane helix</keyword>
<dbReference type="AlphaFoldDB" id="A0A5B8NS94"/>
<dbReference type="OrthoDB" id="9813074at2"/>
<evidence type="ECO:0000256" key="4">
    <source>
        <dbReference type="ARBA" id="ARBA00022801"/>
    </source>
</evidence>
<evidence type="ECO:0000256" key="1">
    <source>
        <dbReference type="ARBA" id="ARBA00004141"/>
    </source>
</evidence>
<accession>A0A5B8NS94</accession>
<feature type="domain" description="Peptidase S54 rhomboid" evidence="8">
    <location>
        <begin position="371"/>
        <end position="513"/>
    </location>
</feature>
<feature type="transmembrane region" description="Helical" evidence="7">
    <location>
        <begin position="328"/>
        <end position="348"/>
    </location>
</feature>
<dbReference type="Pfam" id="PF01694">
    <property type="entry name" value="Rhomboid"/>
    <property type="match status" value="1"/>
</dbReference>
<evidence type="ECO:0000313" key="9">
    <source>
        <dbReference type="EMBL" id="QDZ40910.1"/>
    </source>
</evidence>
<evidence type="ECO:0000259" key="8">
    <source>
        <dbReference type="Pfam" id="PF01694"/>
    </source>
</evidence>
<dbReference type="Proteomes" id="UP000318453">
    <property type="component" value="Chromosome"/>
</dbReference>
<comment type="similarity">
    <text evidence="2">Belongs to the peptidase S54 family.</text>
</comment>
<dbReference type="InterPro" id="IPR050925">
    <property type="entry name" value="Rhomboid_protease_S54"/>
</dbReference>
<evidence type="ECO:0000313" key="10">
    <source>
        <dbReference type="Proteomes" id="UP000318453"/>
    </source>
</evidence>
<evidence type="ECO:0000256" key="2">
    <source>
        <dbReference type="ARBA" id="ARBA00009045"/>
    </source>
</evidence>
<feature type="transmembrane region" description="Helical" evidence="7">
    <location>
        <begin position="31"/>
        <end position="49"/>
    </location>
</feature>
<keyword evidence="6 7" id="KW-0472">Membrane</keyword>
<feature type="transmembrane region" description="Helical" evidence="7">
    <location>
        <begin position="55"/>
        <end position="75"/>
    </location>
</feature>
<evidence type="ECO:0000256" key="7">
    <source>
        <dbReference type="SAM" id="Phobius"/>
    </source>
</evidence>
<organism evidence="9 10">
    <name type="scientific">Euhalothece natronophila Z-M001</name>
    <dbReference type="NCBI Taxonomy" id="522448"/>
    <lineage>
        <taxon>Bacteria</taxon>
        <taxon>Bacillati</taxon>
        <taxon>Cyanobacteriota</taxon>
        <taxon>Cyanophyceae</taxon>
        <taxon>Oscillatoriophycideae</taxon>
        <taxon>Chroococcales</taxon>
        <taxon>Halothecacae</taxon>
        <taxon>Halothece cluster</taxon>
        <taxon>Euhalothece</taxon>
    </lineage>
</organism>
<sequence length="524" mass="59312">MDINIILLWLVTISCVSLALRVLLSRRNWGWLVTASLILVVMGSVYSIFPSQAGIIGGILWLLFILIPVIGLRQVNHLVYQERFRKARRIATVLSWLHPGDGWWEQPKFLLALELAKKGETDTAKYRLENYFNHSSYNFELTAKAIQFRMEARWEDCLHWLRTEVPDSIIWENSNLVITYLQALGEVGDINGLIWTIKAHQQQLEYLGDSIPINLARLYVFAFSGDVRTVNKLCQTSLNFYPKNRQKFWLATAYLAQGDEEKGRNLLLSISEKDISLENSINQRLNKPIARAIDSLTAESVVLLERIKKNFKQEINYKGAISITPTKAYTTYFIMAINIIIFMVAIPLGGSANVETLYHLGAAVPEEIASGEPWRVFTANFLHFGYTHLVSNLLGLWILGPYVEFYLGWLRYLLIYLLSGVGAISLFALFAIMVGREEDILVGASAAIMGLMGATFIILLRGWIQEKSSIAQERLRLVILIIALQVMFDFTVPNVSFFGHTAGLILGMLLTSLTLLVTKRKSTI</sequence>
<dbReference type="SUPFAM" id="SSF144091">
    <property type="entry name" value="Rhomboid-like"/>
    <property type="match status" value="1"/>
</dbReference>
<dbReference type="EMBL" id="CP042326">
    <property type="protein sequence ID" value="QDZ40910.1"/>
    <property type="molecule type" value="Genomic_DNA"/>
</dbReference>
<feature type="transmembrane region" description="Helical" evidence="7">
    <location>
        <begin position="498"/>
        <end position="518"/>
    </location>
</feature>
<dbReference type="InterPro" id="IPR022764">
    <property type="entry name" value="Peptidase_S54_rhomboid_dom"/>
</dbReference>
<evidence type="ECO:0000256" key="6">
    <source>
        <dbReference type="ARBA" id="ARBA00023136"/>
    </source>
</evidence>
<feature type="transmembrane region" description="Helical" evidence="7">
    <location>
        <begin position="381"/>
        <end position="400"/>
    </location>
</feature>
<keyword evidence="9" id="KW-0645">Protease</keyword>
<dbReference type="Gene3D" id="1.20.1540.10">
    <property type="entry name" value="Rhomboid-like"/>
    <property type="match status" value="1"/>
</dbReference>
<dbReference type="InterPro" id="IPR035952">
    <property type="entry name" value="Rhomboid-like_sf"/>
</dbReference>
<gene>
    <name evidence="9" type="ORF">FRE64_13740</name>
</gene>
<keyword evidence="4" id="KW-0378">Hydrolase</keyword>
<feature type="transmembrane region" description="Helical" evidence="7">
    <location>
        <begin position="412"/>
        <end position="434"/>
    </location>
</feature>
<proteinExistence type="inferred from homology"/>
<feature type="transmembrane region" description="Helical" evidence="7">
    <location>
        <begin position="475"/>
        <end position="492"/>
    </location>
</feature>
<feature type="transmembrane region" description="Helical" evidence="7">
    <location>
        <begin position="6"/>
        <end position="24"/>
    </location>
</feature>
<dbReference type="RefSeq" id="WP_146296750.1">
    <property type="nucleotide sequence ID" value="NZ_CP042326.1"/>
</dbReference>
<evidence type="ECO:0000256" key="3">
    <source>
        <dbReference type="ARBA" id="ARBA00022692"/>
    </source>
</evidence>
<name>A0A5B8NS94_9CHRO</name>
<reference evidence="9 10" key="1">
    <citation type="submission" date="2019-08" db="EMBL/GenBank/DDBJ databases">
        <title>Carotenoids and Carotenoid Binding Proteins in the Halophilic Cyanobacterium Euhalothece sp. ZM00.</title>
        <authorList>
            <person name="Cho S.M."/>
            <person name="Song J.Y."/>
            <person name="Park Y.-I."/>
        </authorList>
    </citation>
    <scope>NUCLEOTIDE SEQUENCE [LARGE SCALE GENOMIC DNA]</scope>
    <source>
        <strain evidence="9 10">Z-M001</strain>
    </source>
</reference>
<dbReference type="GO" id="GO:0006508">
    <property type="term" value="P:proteolysis"/>
    <property type="evidence" value="ECO:0007669"/>
    <property type="project" value="UniProtKB-KW"/>
</dbReference>
<comment type="subcellular location">
    <subcellularLocation>
        <location evidence="1">Membrane</location>
        <topology evidence="1">Multi-pass membrane protein</topology>
    </subcellularLocation>
</comment>
<dbReference type="GO" id="GO:0004252">
    <property type="term" value="F:serine-type endopeptidase activity"/>
    <property type="evidence" value="ECO:0007669"/>
    <property type="project" value="InterPro"/>
</dbReference>
<dbReference type="GO" id="GO:0016020">
    <property type="term" value="C:membrane"/>
    <property type="evidence" value="ECO:0007669"/>
    <property type="project" value="UniProtKB-SubCell"/>
</dbReference>
<keyword evidence="10" id="KW-1185">Reference proteome</keyword>
<dbReference type="PANTHER" id="PTHR43731">
    <property type="entry name" value="RHOMBOID PROTEASE"/>
    <property type="match status" value="1"/>
</dbReference>
<dbReference type="PANTHER" id="PTHR43731:SF14">
    <property type="entry name" value="PRESENILIN-ASSOCIATED RHOMBOID-LIKE PROTEIN, MITOCHONDRIAL"/>
    <property type="match status" value="1"/>
</dbReference>
<feature type="transmembrane region" description="Helical" evidence="7">
    <location>
        <begin position="440"/>
        <end position="463"/>
    </location>
</feature>
<protein>
    <submittedName>
        <fullName evidence="9">Rhomboid family intramembrane serine protease</fullName>
    </submittedName>
</protein>
<keyword evidence="3 7" id="KW-0812">Transmembrane</keyword>
<evidence type="ECO:0000256" key="5">
    <source>
        <dbReference type="ARBA" id="ARBA00022989"/>
    </source>
</evidence>